<feature type="compositionally biased region" description="Polar residues" evidence="2">
    <location>
        <begin position="1917"/>
        <end position="1930"/>
    </location>
</feature>
<dbReference type="RefSeq" id="XP_044569539.1">
    <property type="nucleotide sequence ID" value="XM_044710974.1"/>
</dbReference>
<feature type="compositionally biased region" description="Low complexity" evidence="2">
    <location>
        <begin position="911"/>
        <end position="962"/>
    </location>
</feature>
<sequence>MSNQSTPNNNNNDHSRNRSSTPTLLSPSLHLSIPNNNSNMLLSTGMNSSRSTSSPLPSPGRFSSSPMPSPGRSNSVSGFYSPMPSPGRYSPMPSPGRFSLMPSPGRSNTVGNLNALKRRGSFSRANSSMSIGTNHSSSQSLISIKINDEDSTIAETPNGELQPLSSKFKNNHQQQKMIFDSPQMVATMKEIKSYKKNQAPTKETFRKIAQDLKDDKLISKLSRLHLDVIEKRRKEAKEQGVTFHEFGATGKVITDDDYDESLEFIEKVVKRLADHLEYTKIELFKKLNVVITNEEEDYSKNFKKTVVDVIESNKENSKANSNIIKTDEEIQQFFDEQIQLVYKYWQQEFVLRMKSSQTLKKEQELRSKEIAKEEGNPNYVGIDQYRKLQLEMKVLNSLIEQRDKQLEEQRTEYFKELLSLKEELLKLNYQYSAPSYFPANFDKVLNLTFLEDEKVKELNQVLLKTKTMLTEKENEIRTLLGTINNFQAETFEKLKKNQKECVVENLIETAKAFKFKADKFSADNENLVSLEKYNSLLQKFENMERENDSLKKEIVSLQNIQRAQMNLTTTDLKKASTWLTTMSQDLSFTSLGTSFHHDFNDDSEDDSELHSSSEEDEIKKLKKRLQSKDNRIMQLSAIIEEMEARIKTMHDPKQFKEAIMNPIRKFEAYKKQIAALESETFVLQKEIDLGSIREEEHIRSKNILSLKIEDLSSRLRDMFTWKAQQESKMATFLKDFEIMSGNVEKQKDKVKARDRTIDNLKQQLSEMKKKLEEKQAPPLPTPTPTIVSHSVFMSNCKDMETQTDTSFLPKTHFKTFNDNDLLSNDEKHDKSTQTSPPTLDSIEINVTSPKTTPTLPLPSSSLPTTTSKSSPNNVSTSTKSNTTTLTSYSTKPLVVSNGTKKATETISSTLTKTTKTLESSPPVNSSSTNNNSLGNSSSISSGEQTSITSTTPNTSSTSSTTSLNHSDVPQQPKQEEPPLDLDDPDFAVRRVVRTVKKKQSEIATPSNSHATTTTMDTNRSKNPIELNQDHSSIVSAAGSSLKDGTSSSEVNLSTAASTTEIVTIPEQQSNLSHEISPTLTPQTSTTNSHSTKTSTDKTTNSANDRVDRYEQTKVTHQVHAIDHSVKEEPKEQVDDSHKHQPVISSLEYTRGDSPIFYDIEHFITKDEPPEEPEEEKALHQHQESTWYKTPKSGHTHPMNHDDKHEKHNMHHSSTSHHQIHHHSTQEDHSSSLAERIQKQARLKKVTFSHHLDDGEKMEILESKFKKRNGMSTLVDRVLVSQEGKQLRIHGYNDYYYDEHGNLVYDPNHNRTNQNSTHSQDDKQGVRGEETHTNEQTHTTSDKGTTSTKLNVIIRKNLRQDQHSPQIPNNAEEGVEPPPVEEDQEGNNNTLNKRGKNTPYGIHFGKLSYNKSSTIDNKNNMHPFTGRSHEEENQPSNNFSRNGNNSGNIIPNSVVRYGKKYFNSRDLMGNDGVDYHSDPSTLYIGKNPYSSNITNKDTNNGTSIHFDVNSQYAISNFPNRKSRPNSSQSNHQTSSGHNSPTKVSQIFVSLGQHIEHSNSQKEKRLKELKQEEQDKLEKILTTWNQMSKGHPESIEKLKEEYMNQLLEEEAHYYDIKESKVVSPSKKGGKSQLFEKDYATFRYSSNDLVNTYQSSMPSLLPTNITSGTDEDSKVELNDTTITINNVNTQDTTAINAEKCNDPAGSSTIEFDLSDERANPTEMIMRPLLKIKRYQSPPKSNGENISNNSSLDMTTHSYDQMLSMYMNQQQQQNSSPSSSPSNLNRMQSSSSTCTVTLHQAIPINHNPTLISTNSKSLPSVIPTATNTIGLTNITTTPRIGAVKGRRITPTPPPTCHSMSSTTNSSTTHASSLAPLSSRESRKSSTAPYVISRSKSAMGSIRERDSSSTSTRKKIKTSDSVPSLRSSMPTSGRSVSVADEREISKRKLKSLVGQ</sequence>
<dbReference type="EMBL" id="VFQX01000002">
    <property type="protein sequence ID" value="KAF0984826.1"/>
    <property type="molecule type" value="Genomic_DNA"/>
</dbReference>
<dbReference type="GeneID" id="68107943"/>
<feature type="region of interest" description="Disordered" evidence="2">
    <location>
        <begin position="1065"/>
        <end position="1107"/>
    </location>
</feature>
<feature type="region of interest" description="Disordered" evidence="2">
    <location>
        <begin position="1302"/>
        <end position="1450"/>
    </location>
</feature>
<feature type="region of interest" description="Disordered" evidence="2">
    <location>
        <begin position="1833"/>
        <end position="1950"/>
    </location>
</feature>
<feature type="compositionally biased region" description="Basic residues" evidence="2">
    <location>
        <begin position="1206"/>
        <end position="1222"/>
    </location>
</feature>
<feature type="compositionally biased region" description="Polar residues" evidence="2">
    <location>
        <begin position="1408"/>
        <end position="1421"/>
    </location>
</feature>
<feature type="compositionally biased region" description="Polar residues" evidence="2">
    <location>
        <begin position="1780"/>
        <end position="1790"/>
    </location>
</feature>
<feature type="coiled-coil region" evidence="1">
    <location>
        <begin position="455"/>
        <end position="489"/>
    </location>
</feature>
<dbReference type="VEuPathDB" id="AmoebaDB:NF0107560"/>
<feature type="coiled-coil region" evidence="1">
    <location>
        <begin position="1550"/>
        <end position="1581"/>
    </location>
</feature>
<dbReference type="VEuPathDB" id="AmoebaDB:NfTy_031450"/>
<dbReference type="Proteomes" id="UP000444721">
    <property type="component" value="Unassembled WGS sequence"/>
</dbReference>
<feature type="compositionally biased region" description="Low complexity" evidence="2">
    <location>
        <begin position="1"/>
        <end position="55"/>
    </location>
</feature>
<feature type="region of interest" description="Disordered" evidence="2">
    <location>
        <begin position="818"/>
        <end position="884"/>
    </location>
</feature>
<comment type="caution">
    <text evidence="3">The sequence shown here is derived from an EMBL/GenBank/DDBJ whole genome shotgun (WGS) entry which is preliminary data.</text>
</comment>
<feature type="region of interest" description="Disordered" evidence="2">
    <location>
        <begin position="1730"/>
        <end position="1750"/>
    </location>
</feature>
<organism evidence="3 4">
    <name type="scientific">Naegleria fowleri</name>
    <name type="common">Brain eating amoeba</name>
    <dbReference type="NCBI Taxonomy" id="5763"/>
    <lineage>
        <taxon>Eukaryota</taxon>
        <taxon>Discoba</taxon>
        <taxon>Heterolobosea</taxon>
        <taxon>Tetramitia</taxon>
        <taxon>Eutetramitia</taxon>
        <taxon>Vahlkampfiidae</taxon>
        <taxon>Naegleria</taxon>
    </lineage>
</organism>
<feature type="compositionally biased region" description="Polar residues" evidence="2">
    <location>
        <begin position="963"/>
        <end position="972"/>
    </location>
</feature>
<feature type="compositionally biased region" description="Polar residues" evidence="2">
    <location>
        <begin position="1734"/>
        <end position="1750"/>
    </location>
</feature>
<feature type="region of interest" description="Disordered" evidence="2">
    <location>
        <begin position="1167"/>
        <end position="1232"/>
    </location>
</feature>
<dbReference type="VEuPathDB" id="AmoebaDB:NF0107590"/>
<evidence type="ECO:0000256" key="1">
    <source>
        <dbReference type="SAM" id="Coils"/>
    </source>
</evidence>
<evidence type="ECO:0000256" key="2">
    <source>
        <dbReference type="SAM" id="MobiDB-lite"/>
    </source>
</evidence>
<feature type="coiled-coil region" evidence="1">
    <location>
        <begin position="392"/>
        <end position="423"/>
    </location>
</feature>
<proteinExistence type="predicted"/>
<feature type="compositionally biased region" description="Polar residues" evidence="2">
    <location>
        <begin position="61"/>
        <end position="78"/>
    </location>
</feature>
<feature type="coiled-coil region" evidence="1">
    <location>
        <begin position="611"/>
        <end position="645"/>
    </location>
</feature>
<gene>
    <name evidence="3" type="ORF">FDP41_000725</name>
</gene>
<feature type="compositionally biased region" description="Polar residues" evidence="2">
    <location>
        <begin position="1001"/>
        <end position="1021"/>
    </location>
</feature>
<feature type="compositionally biased region" description="Low complexity" evidence="2">
    <location>
        <begin position="847"/>
        <end position="884"/>
    </location>
</feature>
<feature type="region of interest" description="Disordered" evidence="2">
    <location>
        <begin position="911"/>
        <end position="1028"/>
    </location>
</feature>
<evidence type="ECO:0000313" key="4">
    <source>
        <dbReference type="Proteomes" id="UP000444721"/>
    </source>
</evidence>
<name>A0A6A5CAR7_NAEFO</name>
<feature type="region of interest" description="Disordered" evidence="2">
    <location>
        <begin position="1515"/>
        <end position="1540"/>
    </location>
</feature>
<feature type="compositionally biased region" description="Low complexity" evidence="2">
    <location>
        <begin position="1083"/>
        <end position="1101"/>
    </location>
</feature>
<dbReference type="OMA" id="NQMSKGH"/>
<dbReference type="VEuPathDB" id="AmoebaDB:NF0107580"/>
<dbReference type="OrthoDB" id="10443844at2759"/>
<dbReference type="VEuPathDB" id="AmoebaDB:FDP41_000725"/>
<feature type="compositionally biased region" description="Acidic residues" evidence="2">
    <location>
        <begin position="1372"/>
        <end position="1384"/>
    </location>
</feature>
<evidence type="ECO:0000313" key="3">
    <source>
        <dbReference type="EMBL" id="KAF0984826.1"/>
    </source>
</evidence>
<feature type="compositionally biased region" description="Low complexity" evidence="2">
    <location>
        <begin position="1852"/>
        <end position="1868"/>
    </location>
</feature>
<feature type="coiled-coil region" evidence="1">
    <location>
        <begin position="533"/>
        <end position="560"/>
    </location>
</feature>
<protein>
    <submittedName>
        <fullName evidence="3">Uncharacterized protein</fullName>
    </submittedName>
</protein>
<feature type="compositionally biased region" description="Basic and acidic residues" evidence="2">
    <location>
        <begin position="1318"/>
        <end position="1334"/>
    </location>
</feature>
<feature type="compositionally biased region" description="Low complexity" evidence="2">
    <location>
        <begin position="1433"/>
        <end position="1450"/>
    </location>
</feature>
<feature type="compositionally biased region" description="Low complexity" evidence="2">
    <location>
        <begin position="1764"/>
        <end position="1779"/>
    </location>
</feature>
<feature type="region of interest" description="Disordered" evidence="2">
    <location>
        <begin position="1764"/>
        <end position="1790"/>
    </location>
</feature>
<accession>A0A6A5CAR7</accession>
<reference evidence="3 4" key="1">
    <citation type="journal article" date="2019" name="Sci. Rep.">
        <title>Nanopore sequencing improves the draft genome of the human pathogenic amoeba Naegleria fowleri.</title>
        <authorList>
            <person name="Liechti N."/>
            <person name="Schurch N."/>
            <person name="Bruggmann R."/>
            <person name="Wittwer M."/>
        </authorList>
    </citation>
    <scope>NUCLEOTIDE SEQUENCE [LARGE SCALE GENOMIC DNA]</scope>
    <source>
        <strain evidence="3 4">ATCC 30894</strain>
    </source>
</reference>
<keyword evidence="4" id="KW-1185">Reference proteome</keyword>
<keyword evidence="1" id="KW-0175">Coiled coil</keyword>
<dbReference type="VEuPathDB" id="AmoebaDB:NF0107570"/>
<feature type="region of interest" description="Disordered" evidence="2">
    <location>
        <begin position="1"/>
        <end position="112"/>
    </location>
</feature>
<feature type="coiled-coil region" evidence="1">
    <location>
        <begin position="743"/>
        <end position="777"/>
    </location>
</feature>
<feature type="compositionally biased region" description="Low complexity" evidence="2">
    <location>
        <begin position="1335"/>
        <end position="1348"/>
    </location>
</feature>
<feature type="compositionally biased region" description="Polar residues" evidence="2">
    <location>
        <begin position="1065"/>
        <end position="1082"/>
    </location>
</feature>